<dbReference type="KEGG" id="crx:CRECT_1121"/>
<dbReference type="EMBL" id="CP012543">
    <property type="protein sequence ID" value="QCD46782.1"/>
    <property type="molecule type" value="Genomic_DNA"/>
</dbReference>
<evidence type="ECO:0000313" key="1">
    <source>
        <dbReference type="EMBL" id="QCD46782.1"/>
    </source>
</evidence>
<sequence length="282" mass="32734">MRFFERIWEILECGDKELKFDKFKRFYAEYKAGKFDAQIEEGGEFDEIKPLKRPSYAAFCEVVAMREIGGKKQADKQKAFLHSIAHIEYGAVDIALDAAYRFRALPKAYYDDWLEVAQDEIRHFRLIEEHMAKFGVKYGDFAVHDGLFIALQNTSASLLERMAVLPRYMEANGLDANAFMLKKLEAEREKDESKARLCEILQVILDEEISHVSKGDRWFKFACEKEGVSPETYAQIVQKIYPKAFLRSRELNVNARLKSGFSEAEIERIRGLAQTQKTRQTK</sequence>
<dbReference type="CDD" id="cd00657">
    <property type="entry name" value="Ferritin_like"/>
    <property type="match status" value="1"/>
</dbReference>
<dbReference type="AlphaFoldDB" id="A0A6G5QMH3"/>
<dbReference type="InterPro" id="IPR007402">
    <property type="entry name" value="DUF455"/>
</dbReference>
<accession>A0A6G5QMH3</accession>
<dbReference type="PIRSF" id="PIRSF012318">
    <property type="entry name" value="UCP012318"/>
    <property type="match status" value="1"/>
</dbReference>
<dbReference type="Pfam" id="PF04305">
    <property type="entry name" value="DUF455"/>
    <property type="match status" value="1"/>
</dbReference>
<dbReference type="PANTHER" id="PTHR42782">
    <property type="entry name" value="SI:CH73-314G15.3"/>
    <property type="match status" value="1"/>
</dbReference>
<reference evidence="1 2" key="1">
    <citation type="submission" date="2016-07" db="EMBL/GenBank/DDBJ databases">
        <title>Comparative genomics of the Campylobacter concisus group.</title>
        <authorList>
            <person name="Miller W.G."/>
            <person name="Yee E."/>
            <person name="Chapman M.H."/>
            <person name="Huynh S."/>
            <person name="Bono J.L."/>
            <person name="On S.L.W."/>
            <person name="StLeger J."/>
            <person name="Foster G."/>
            <person name="Parker C.T."/>
        </authorList>
    </citation>
    <scope>NUCLEOTIDE SEQUENCE [LARGE SCALE GENOMIC DNA]</scope>
    <source>
        <strain evidence="1 2">ATCC 33238</strain>
    </source>
</reference>
<dbReference type="Proteomes" id="UP000502377">
    <property type="component" value="Chromosome"/>
</dbReference>
<dbReference type="PANTHER" id="PTHR42782:SF4">
    <property type="entry name" value="DUF455 DOMAIN-CONTAINING PROTEIN"/>
    <property type="match status" value="1"/>
</dbReference>
<evidence type="ECO:0000313" key="2">
    <source>
        <dbReference type="Proteomes" id="UP000502377"/>
    </source>
</evidence>
<dbReference type="InterPro" id="IPR011197">
    <property type="entry name" value="UCP012318"/>
</dbReference>
<name>A0A6G5QMH3_CAMRE</name>
<proteinExistence type="predicted"/>
<dbReference type="InterPro" id="IPR009078">
    <property type="entry name" value="Ferritin-like_SF"/>
</dbReference>
<gene>
    <name evidence="1" type="ORF">CRECT_1121</name>
</gene>
<dbReference type="SUPFAM" id="SSF47240">
    <property type="entry name" value="Ferritin-like"/>
    <property type="match status" value="1"/>
</dbReference>
<dbReference type="RefSeq" id="WP_004320703.1">
    <property type="nucleotide sequence ID" value="NZ_CP012543.1"/>
</dbReference>
<organism evidence="1 2">
    <name type="scientific">Campylobacter rectus</name>
    <name type="common">Wolinella recta</name>
    <dbReference type="NCBI Taxonomy" id="203"/>
    <lineage>
        <taxon>Bacteria</taxon>
        <taxon>Pseudomonadati</taxon>
        <taxon>Campylobacterota</taxon>
        <taxon>Epsilonproteobacteria</taxon>
        <taxon>Campylobacterales</taxon>
        <taxon>Campylobacteraceae</taxon>
        <taxon>Campylobacter</taxon>
    </lineage>
</organism>
<protein>
    <submittedName>
        <fullName evidence="1">Putative DUF455 domain protein</fullName>
    </submittedName>
</protein>